<dbReference type="GO" id="GO:0020037">
    <property type="term" value="F:heme binding"/>
    <property type="evidence" value="ECO:0007669"/>
    <property type="project" value="InterPro"/>
</dbReference>
<keyword evidence="9 15" id="KW-0735">Signal-anchor</keyword>
<evidence type="ECO:0000256" key="2">
    <source>
        <dbReference type="ARBA" id="ARBA00004382"/>
    </source>
</evidence>
<evidence type="ECO:0000256" key="4">
    <source>
        <dbReference type="ARBA" id="ARBA00015384"/>
    </source>
</evidence>
<evidence type="ECO:0000259" key="19">
    <source>
        <dbReference type="PROSITE" id="PS51007"/>
    </source>
</evidence>
<dbReference type="InterPro" id="IPR036909">
    <property type="entry name" value="Cyt_c-like_dom_sf"/>
</dbReference>
<dbReference type="GO" id="GO:0009055">
    <property type="term" value="F:electron transfer activity"/>
    <property type="evidence" value="ECO:0007669"/>
    <property type="project" value="InterPro"/>
</dbReference>
<evidence type="ECO:0000256" key="14">
    <source>
        <dbReference type="ARBA" id="ARBA00023136"/>
    </source>
</evidence>
<comment type="subcellular location">
    <subcellularLocation>
        <location evidence="2 15">Cell inner membrane</location>
        <topology evidence="2 15">Single-pass type II membrane protein</topology>
        <orientation evidence="2 15">Periplasmic side</orientation>
    </subcellularLocation>
</comment>
<comment type="function">
    <text evidence="1 15">Exerts its effect at some terminal stage of cytochrome c oxidase synthesis, probably by being involved in the insertion of the copper B into subunit I.</text>
</comment>
<evidence type="ECO:0000313" key="20">
    <source>
        <dbReference type="EMBL" id="AHJ62504.1"/>
    </source>
</evidence>
<proteinExistence type="inferred from homology"/>
<dbReference type="Pfam" id="PF04442">
    <property type="entry name" value="CtaG_Cox11"/>
    <property type="match status" value="1"/>
</dbReference>
<name>A0AAN0VFG5_9PROT</name>
<dbReference type="FunFam" id="2.60.370.10:FF:000001">
    <property type="entry name" value="COX11 cytochrome c oxidase assembly homolog"/>
    <property type="match status" value="1"/>
</dbReference>
<evidence type="ECO:0000256" key="12">
    <source>
        <dbReference type="ARBA" id="ARBA00023004"/>
    </source>
</evidence>
<dbReference type="PANTHER" id="PTHR21320">
    <property type="entry name" value="CYTOCHROME C OXIDASE ASSEMBLY PROTEIN COX11-RELATED"/>
    <property type="match status" value="1"/>
</dbReference>
<comment type="similarity">
    <text evidence="3 15">Belongs to the COX11/CtaG family.</text>
</comment>
<dbReference type="GO" id="GO:0005886">
    <property type="term" value="C:plasma membrane"/>
    <property type="evidence" value="ECO:0007669"/>
    <property type="project" value="UniProtKB-SubCell"/>
</dbReference>
<dbReference type="EMBL" id="CP003181">
    <property type="protein sequence ID" value="AHJ62504.1"/>
    <property type="molecule type" value="Genomic_DNA"/>
</dbReference>
<feature type="transmembrane region" description="Helical" evidence="18">
    <location>
        <begin position="33"/>
        <end position="54"/>
    </location>
</feature>
<keyword evidence="15" id="KW-0997">Cell inner membrane</keyword>
<protein>
    <recommendedName>
        <fullName evidence="4 15">Cytochrome c oxidase assembly protein CtaG</fullName>
    </recommendedName>
</protein>
<dbReference type="GO" id="GO:0005507">
    <property type="term" value="F:copper ion binding"/>
    <property type="evidence" value="ECO:0007669"/>
    <property type="project" value="InterPro"/>
</dbReference>
<dbReference type="InterPro" id="IPR023471">
    <property type="entry name" value="CtaG/Cox11_dom_sf"/>
</dbReference>
<reference evidence="21" key="1">
    <citation type="submission" date="2012-06" db="EMBL/GenBank/DDBJ databases">
        <title>Genome analysis of multiple Granulibacter bethesdensis isolates demonstrates substantial genome diversity.</title>
        <authorList>
            <person name="Greenberg D.E."/>
            <person name="Porcella S.F."/>
            <person name="Zarember K."/>
            <person name="Zelazny A.M."/>
            <person name="Bruno D."/>
            <person name="Martens C."/>
            <person name="Barbian K.D."/>
            <person name="Jaske E."/>
            <person name="Holland S.M."/>
        </authorList>
    </citation>
    <scope>NUCLEOTIDE SEQUENCE [LARGE SCALE GENOMIC DNA]</scope>
    <source>
        <strain evidence="21">CGDNIH3</strain>
    </source>
</reference>
<evidence type="ECO:0000256" key="10">
    <source>
        <dbReference type="ARBA" id="ARBA00022982"/>
    </source>
</evidence>
<evidence type="ECO:0000256" key="7">
    <source>
        <dbReference type="ARBA" id="ARBA00022692"/>
    </source>
</evidence>
<dbReference type="InterPro" id="IPR002327">
    <property type="entry name" value="Cyt_c_1A/1B"/>
</dbReference>
<feature type="region of interest" description="Disordered" evidence="17">
    <location>
        <begin position="316"/>
        <end position="337"/>
    </location>
</feature>
<dbReference type="PROSITE" id="PS51007">
    <property type="entry name" value="CYTC"/>
    <property type="match status" value="1"/>
</dbReference>
<dbReference type="Proteomes" id="UP000019438">
    <property type="component" value="Chromosome"/>
</dbReference>
<feature type="topological domain" description="Cytoplasmic" evidence="15">
    <location>
        <begin position="1"/>
        <end position="24"/>
    </location>
</feature>
<dbReference type="NCBIfam" id="NF003465">
    <property type="entry name" value="PRK05089.1"/>
    <property type="match status" value="1"/>
</dbReference>
<evidence type="ECO:0000256" key="3">
    <source>
        <dbReference type="ARBA" id="ARBA00009620"/>
    </source>
</evidence>
<evidence type="ECO:0000256" key="11">
    <source>
        <dbReference type="ARBA" id="ARBA00022989"/>
    </source>
</evidence>
<evidence type="ECO:0000256" key="9">
    <source>
        <dbReference type="ARBA" id="ARBA00022968"/>
    </source>
</evidence>
<evidence type="ECO:0000256" key="16">
    <source>
        <dbReference type="PROSITE-ProRule" id="PRU00433"/>
    </source>
</evidence>
<evidence type="ECO:0000256" key="15">
    <source>
        <dbReference type="HAMAP-Rule" id="MF_00155"/>
    </source>
</evidence>
<keyword evidence="13 15" id="KW-0186">Copper</keyword>
<keyword evidence="7 15" id="KW-0812">Transmembrane</keyword>
<keyword evidence="12 16" id="KW-0408">Iron</keyword>
<evidence type="ECO:0000256" key="6">
    <source>
        <dbReference type="ARBA" id="ARBA00022617"/>
    </source>
</evidence>
<keyword evidence="5" id="KW-0813">Transport</keyword>
<dbReference type="PRINTS" id="PR00604">
    <property type="entry name" value="CYTCHRMECIAB"/>
</dbReference>
<keyword evidence="11 15" id="KW-1133">Transmembrane helix</keyword>
<dbReference type="Pfam" id="PF00034">
    <property type="entry name" value="Cytochrom_C"/>
    <property type="match status" value="1"/>
</dbReference>
<keyword evidence="8 16" id="KW-0479">Metal-binding</keyword>
<keyword evidence="6 16" id="KW-0349">Heme</keyword>
<dbReference type="InterPro" id="IPR009056">
    <property type="entry name" value="Cyt_c-like_dom"/>
</dbReference>
<evidence type="ECO:0000256" key="18">
    <source>
        <dbReference type="SAM" id="Phobius"/>
    </source>
</evidence>
<dbReference type="Gene3D" id="2.60.370.10">
    <property type="entry name" value="Ctag/Cox11"/>
    <property type="match status" value="1"/>
</dbReference>
<dbReference type="HAMAP" id="MF_00155">
    <property type="entry name" value="CtaG"/>
    <property type="match status" value="1"/>
</dbReference>
<evidence type="ECO:0000256" key="13">
    <source>
        <dbReference type="ARBA" id="ARBA00023008"/>
    </source>
</evidence>
<dbReference type="PANTHER" id="PTHR21320:SF3">
    <property type="entry name" value="CYTOCHROME C OXIDASE ASSEMBLY PROTEIN COX11, MITOCHONDRIAL-RELATED"/>
    <property type="match status" value="1"/>
</dbReference>
<dbReference type="InterPro" id="IPR007533">
    <property type="entry name" value="Cyt_c_oxidase_assmbl_CtaG"/>
</dbReference>
<keyword evidence="14 15" id="KW-0472">Membrane</keyword>
<evidence type="ECO:0000256" key="8">
    <source>
        <dbReference type="ARBA" id="ARBA00022723"/>
    </source>
</evidence>
<evidence type="ECO:0000256" key="17">
    <source>
        <dbReference type="SAM" id="MobiDB-lite"/>
    </source>
</evidence>
<gene>
    <name evidence="15" type="primary">ctaG</name>
    <name evidence="20" type="ORF">GbCGDNIH3_0712</name>
</gene>
<dbReference type="SUPFAM" id="SSF46626">
    <property type="entry name" value="Cytochrome c"/>
    <property type="match status" value="1"/>
</dbReference>
<feature type="topological domain" description="Periplasmic" evidence="15">
    <location>
        <begin position="54"/>
        <end position="337"/>
    </location>
</feature>
<keyword evidence="10" id="KW-0249">Electron transport</keyword>
<sequence length="337" mass="36954">MGQRTGELSPHGLPLYWPYGRQRKKMAGRLRQYGIPLALMIMVAGMTGLVSYSVTLYRLFCQVTGAGGTTQRVTEDEATQAVSSRMVTVFFNADVSPKLPWRFRPLQRSVKVRLGQQVPIFYEAENTSDQDIVGHATFNVTPDKAGIYFKKIECFCFTEERLAAHRSVQMPVLFYVDPAMANDPAMQDVDQITLSYTFFRSETGQTPADLARFHDGPPDAALGKKIFAAQCSGCHEMGTDKEGPRLAGILGRKAGFVPGYPYSKALAAADFIWDEGHLDRWLAGPAAMLPGAAMPMSIDNPVARRDIIAYLKQVTSGKATEATPRPPTAPVDQKGPG</sequence>
<dbReference type="SUPFAM" id="SSF110111">
    <property type="entry name" value="Ctag/Cox11"/>
    <property type="match status" value="1"/>
</dbReference>
<evidence type="ECO:0000256" key="1">
    <source>
        <dbReference type="ARBA" id="ARBA00004007"/>
    </source>
</evidence>
<keyword evidence="15" id="KW-1003">Cell membrane</keyword>
<dbReference type="Gene3D" id="1.10.760.10">
    <property type="entry name" value="Cytochrome c-like domain"/>
    <property type="match status" value="1"/>
</dbReference>
<dbReference type="GO" id="GO:0008535">
    <property type="term" value="P:respiratory chain complex IV assembly"/>
    <property type="evidence" value="ECO:0007669"/>
    <property type="project" value="UniProtKB-UniRule"/>
</dbReference>
<dbReference type="AlphaFoldDB" id="A0AAN0VFG5"/>
<organism evidence="20 21">
    <name type="scientific">Granulibacter bethesdensis</name>
    <dbReference type="NCBI Taxonomy" id="364410"/>
    <lineage>
        <taxon>Bacteria</taxon>
        <taxon>Pseudomonadati</taxon>
        <taxon>Pseudomonadota</taxon>
        <taxon>Alphaproteobacteria</taxon>
        <taxon>Acetobacterales</taxon>
        <taxon>Acetobacteraceae</taxon>
        <taxon>Granulibacter</taxon>
    </lineage>
</organism>
<evidence type="ECO:0000256" key="5">
    <source>
        <dbReference type="ARBA" id="ARBA00022448"/>
    </source>
</evidence>
<feature type="domain" description="Cytochrome c" evidence="19">
    <location>
        <begin position="218"/>
        <end position="315"/>
    </location>
</feature>
<dbReference type="KEGG" id="gbc:GbCGDNIH3_0712"/>
<accession>A0AAN0VFG5</accession>
<evidence type="ECO:0000313" key="21">
    <source>
        <dbReference type="Proteomes" id="UP000019438"/>
    </source>
</evidence>